<dbReference type="eggNOG" id="COG1399">
    <property type="taxonomic scope" value="Bacteria"/>
</dbReference>
<evidence type="ECO:0000313" key="7">
    <source>
        <dbReference type="EMBL" id="MBC1615732.1"/>
    </source>
</evidence>
<dbReference type="EMBL" id="JAARSH010000003">
    <property type="protein sequence ID" value="MBC1615732.1"/>
    <property type="molecule type" value="Genomic_DNA"/>
</dbReference>
<evidence type="ECO:0000313" key="16">
    <source>
        <dbReference type="EMBL" id="MBC2372573.1"/>
    </source>
</evidence>
<comment type="caution">
    <text evidence="1">The sequence shown here is derived from an EMBL/GenBank/DDBJ whole genome shotgun (WGS) entry which is preliminary data.</text>
</comment>
<evidence type="ECO:0000313" key="12">
    <source>
        <dbReference type="EMBL" id="MBC2239088.1"/>
    </source>
</evidence>
<evidence type="ECO:0000313" key="11">
    <source>
        <dbReference type="EMBL" id="MBC2176935.1"/>
    </source>
</evidence>
<evidence type="ECO:0000313" key="31">
    <source>
        <dbReference type="Proteomes" id="UP000586951"/>
    </source>
</evidence>
<dbReference type="EMBL" id="JAAROL010000001">
    <property type="protein sequence ID" value="MBC1330748.1"/>
    <property type="molecule type" value="Genomic_DNA"/>
</dbReference>
<proteinExistence type="predicted"/>
<dbReference type="Proteomes" id="UP000532866">
    <property type="component" value="Unassembled WGS sequence"/>
</dbReference>
<dbReference type="EMBL" id="JAARUV010000001">
    <property type="protein sequence ID" value="MBC1777907.1"/>
    <property type="molecule type" value="Genomic_DNA"/>
</dbReference>
<evidence type="ECO:0000313" key="4">
    <source>
        <dbReference type="EMBL" id="MBC1371622.1"/>
    </source>
</evidence>
<dbReference type="Proteomes" id="UP000541735">
    <property type="component" value="Unassembled WGS sequence"/>
</dbReference>
<evidence type="ECO:0000313" key="29">
    <source>
        <dbReference type="Proteomes" id="UP000574104"/>
    </source>
</evidence>
<evidence type="ECO:0000313" key="25">
    <source>
        <dbReference type="Proteomes" id="UP000546244"/>
    </source>
</evidence>
<keyword evidence="1" id="KW-0238">DNA-binding</keyword>
<evidence type="ECO:0000313" key="9">
    <source>
        <dbReference type="EMBL" id="MBC2116034.1"/>
    </source>
</evidence>
<evidence type="ECO:0000313" key="17">
    <source>
        <dbReference type="Proteomes" id="UP000029844"/>
    </source>
</evidence>
<evidence type="ECO:0000313" key="23">
    <source>
        <dbReference type="Proteomes" id="UP000543379"/>
    </source>
</evidence>
<dbReference type="EMBL" id="JAARPT010000001">
    <property type="protein sequence ID" value="MBC1400542.1"/>
    <property type="molecule type" value="Genomic_DNA"/>
</dbReference>
<dbReference type="Proteomes" id="UP000519573">
    <property type="component" value="Unassembled WGS sequence"/>
</dbReference>
<dbReference type="Proteomes" id="UP000029844">
    <property type="component" value="Unassembled WGS sequence"/>
</dbReference>
<evidence type="ECO:0000313" key="26">
    <source>
        <dbReference type="Proteomes" id="UP000547643"/>
    </source>
</evidence>
<evidence type="ECO:0000313" key="6">
    <source>
        <dbReference type="EMBL" id="MBC1564453.1"/>
    </source>
</evidence>
<dbReference type="EMBL" id="JAARZS010000002">
    <property type="protein sequence ID" value="MBC2282975.1"/>
    <property type="molecule type" value="Genomic_DNA"/>
</dbReference>
<dbReference type="InterPro" id="IPR003772">
    <property type="entry name" value="YceD"/>
</dbReference>
<dbReference type="EMBL" id="JAARXI010000002">
    <property type="protein sequence ID" value="MBC2116034.1"/>
    <property type="molecule type" value="Genomic_DNA"/>
</dbReference>
<dbReference type="EMBL" id="JAAROV010000001">
    <property type="protein sequence ID" value="MBC1315597.1"/>
    <property type="molecule type" value="Genomic_DNA"/>
</dbReference>
<sequence>MKWSLIQLQKYRGKKMPLEQEIDVTTYLKEHNHDVRDASLVRVTGDITVRQDSVVIRLVLDGTFTLPCARTFEDVIYPYHIESVETYVNKEENVLDEMHHMMDGDKIDALPVVEELLLLEIPMQVYSDNVENALSEGKDWNVVTEEELEQQAIQEEPKVDPRLAGLADFFDKKED</sequence>
<dbReference type="EMBL" id="JAASWV010000003">
    <property type="protein sequence ID" value="MBC2309900.1"/>
    <property type="molecule type" value="Genomic_DNA"/>
</dbReference>
<evidence type="ECO:0000313" key="1">
    <source>
        <dbReference type="EMBL" id="KGL40719.1"/>
    </source>
</evidence>
<accession>A0A099W4L3</accession>
<dbReference type="Proteomes" id="UP000544413">
    <property type="component" value="Unassembled WGS sequence"/>
</dbReference>
<dbReference type="EMBL" id="JAARZA010000001">
    <property type="protein sequence ID" value="MBC2239088.1"/>
    <property type="molecule type" value="Genomic_DNA"/>
</dbReference>
<dbReference type="Proteomes" id="UP000543379">
    <property type="component" value="Unassembled WGS sequence"/>
</dbReference>
<evidence type="ECO:0000313" key="5">
    <source>
        <dbReference type="EMBL" id="MBC1400542.1"/>
    </source>
</evidence>
<dbReference type="EMBL" id="JAARPL010000003">
    <property type="protein sequence ID" value="MBC1371622.1"/>
    <property type="molecule type" value="Genomic_DNA"/>
</dbReference>
<dbReference type="EMBL" id="JAARYD010000004">
    <property type="protein sequence ID" value="MBC2176935.1"/>
    <property type="molecule type" value="Genomic_DNA"/>
</dbReference>
<evidence type="ECO:0000313" key="13">
    <source>
        <dbReference type="EMBL" id="MBC2282975.1"/>
    </source>
</evidence>
<dbReference type="Proteomes" id="UP000553016">
    <property type="component" value="Unassembled WGS sequence"/>
</dbReference>
<evidence type="ECO:0000313" key="24">
    <source>
        <dbReference type="Proteomes" id="UP000544413"/>
    </source>
</evidence>
<evidence type="ECO:0000313" key="2">
    <source>
        <dbReference type="EMBL" id="MBC1315597.1"/>
    </source>
</evidence>
<protein>
    <submittedName>
        <fullName evidence="1">DNA-binding protein</fullName>
    </submittedName>
    <submittedName>
        <fullName evidence="2">DUF177 domain-containing protein</fullName>
    </submittedName>
</protein>
<evidence type="ECO:0000313" key="20">
    <source>
        <dbReference type="Proteomes" id="UP000532866"/>
    </source>
</evidence>
<evidence type="ECO:0000313" key="3">
    <source>
        <dbReference type="EMBL" id="MBC1330748.1"/>
    </source>
</evidence>
<evidence type="ECO:0000313" key="28">
    <source>
        <dbReference type="Proteomes" id="UP000565628"/>
    </source>
</evidence>
<gene>
    <name evidence="1" type="ORF">EP57_09190</name>
    <name evidence="3" type="ORF">HB759_02180</name>
    <name evidence="2" type="ORF">HB811_02320</name>
    <name evidence="5" type="ORF">HB836_02955</name>
    <name evidence="4" type="ORF">HB847_04500</name>
    <name evidence="7" type="ORF">HB904_06010</name>
    <name evidence="6" type="ORF">HB907_03490</name>
    <name evidence="16" type="ORF">HBP98_11230</name>
    <name evidence="8" type="ORF">HCA46_03575</name>
    <name evidence="9" type="ORF">HCB06_05320</name>
    <name evidence="10" type="ORF">HCB26_02200</name>
    <name evidence="11" type="ORF">HCB27_09925</name>
    <name evidence="12" type="ORF">HCB35_01265</name>
    <name evidence="13" type="ORF">HCB69_01120</name>
    <name evidence="14" type="ORF">HCC36_02025</name>
    <name evidence="15" type="ORF">HCJ81_03320</name>
</gene>
<dbReference type="EMBL" id="JAARYH010000001">
    <property type="protein sequence ID" value="MBC2165387.1"/>
    <property type="molecule type" value="Genomic_DNA"/>
</dbReference>
<evidence type="ECO:0000313" key="14">
    <source>
        <dbReference type="EMBL" id="MBC2291996.1"/>
    </source>
</evidence>
<dbReference type="Proteomes" id="UP000565628">
    <property type="component" value="Unassembled WGS sequence"/>
</dbReference>
<dbReference type="Proteomes" id="UP000547643">
    <property type="component" value="Unassembled WGS sequence"/>
</dbReference>
<evidence type="ECO:0000313" key="21">
    <source>
        <dbReference type="Proteomes" id="UP000541735"/>
    </source>
</evidence>
<evidence type="ECO:0000313" key="8">
    <source>
        <dbReference type="EMBL" id="MBC1777907.1"/>
    </source>
</evidence>
<dbReference type="Proteomes" id="UP000574104">
    <property type="component" value="Unassembled WGS sequence"/>
</dbReference>
<dbReference type="Proteomes" id="UP000591929">
    <property type="component" value="Unassembled WGS sequence"/>
</dbReference>
<evidence type="ECO:0000313" key="30">
    <source>
        <dbReference type="Proteomes" id="UP000585696"/>
    </source>
</evidence>
<evidence type="ECO:0000313" key="15">
    <source>
        <dbReference type="EMBL" id="MBC2309900.1"/>
    </source>
</evidence>
<reference evidence="1 17" key="1">
    <citation type="submission" date="2014-05" db="EMBL/GenBank/DDBJ databases">
        <title>Novel Listeriaceae from food processing environments.</title>
        <authorList>
            <person name="den Bakker H.C."/>
        </authorList>
    </citation>
    <scope>NUCLEOTIDE SEQUENCE [LARGE SCALE GENOMIC DNA]</scope>
    <source>
        <strain evidence="1 17">FSL A5-0281</strain>
    </source>
</reference>
<dbReference type="EMBL" id="JAARMV010000002">
    <property type="protein sequence ID" value="MBC2372573.1"/>
    <property type="molecule type" value="Genomic_DNA"/>
</dbReference>
<dbReference type="EMBL" id="JAARRU010000001">
    <property type="protein sequence ID" value="MBC1564453.1"/>
    <property type="molecule type" value="Genomic_DNA"/>
</dbReference>
<dbReference type="OrthoDB" id="9790372at2"/>
<keyword evidence="17" id="KW-1185">Reference proteome</keyword>
<dbReference type="GeneID" id="58717546"/>
<dbReference type="Proteomes" id="UP000529446">
    <property type="component" value="Unassembled WGS sequence"/>
</dbReference>
<name>A0A099W4L3_9LIST</name>
<dbReference type="Proteomes" id="UP000585696">
    <property type="component" value="Unassembled WGS sequence"/>
</dbReference>
<dbReference type="EMBL" id="JNFA01000023">
    <property type="protein sequence ID" value="KGL40719.1"/>
    <property type="molecule type" value="Genomic_DNA"/>
</dbReference>
<dbReference type="Proteomes" id="UP000586951">
    <property type="component" value="Unassembled WGS sequence"/>
</dbReference>
<dbReference type="EMBL" id="JAARZT010000003">
    <property type="protein sequence ID" value="MBC2291996.1"/>
    <property type="molecule type" value="Genomic_DNA"/>
</dbReference>
<dbReference type="Proteomes" id="UP000546244">
    <property type="component" value="Unassembled WGS sequence"/>
</dbReference>
<evidence type="ECO:0000313" key="32">
    <source>
        <dbReference type="Proteomes" id="UP000591929"/>
    </source>
</evidence>
<dbReference type="RefSeq" id="WP_036085923.1">
    <property type="nucleotide sequence ID" value="NZ_CBCSHQ010000004.1"/>
</dbReference>
<evidence type="ECO:0000313" key="10">
    <source>
        <dbReference type="EMBL" id="MBC2165387.1"/>
    </source>
</evidence>
<evidence type="ECO:0000313" key="18">
    <source>
        <dbReference type="Proteomes" id="UP000519573"/>
    </source>
</evidence>
<dbReference type="GO" id="GO:0003677">
    <property type="term" value="F:DNA binding"/>
    <property type="evidence" value="ECO:0007669"/>
    <property type="project" value="UniProtKB-KW"/>
</dbReference>
<evidence type="ECO:0000313" key="19">
    <source>
        <dbReference type="Proteomes" id="UP000529446"/>
    </source>
</evidence>
<dbReference type="Pfam" id="PF02620">
    <property type="entry name" value="YceD"/>
    <property type="match status" value="1"/>
</dbReference>
<evidence type="ECO:0000313" key="22">
    <source>
        <dbReference type="Proteomes" id="UP000543005"/>
    </source>
</evidence>
<evidence type="ECO:0000313" key="27">
    <source>
        <dbReference type="Proteomes" id="UP000553016"/>
    </source>
</evidence>
<dbReference type="Proteomes" id="UP000543005">
    <property type="component" value="Unassembled WGS sequence"/>
</dbReference>
<dbReference type="STRING" id="1552123.EP57_09190"/>
<organism evidence="1 17">
    <name type="scientific">Listeria booriae</name>
    <dbReference type="NCBI Taxonomy" id="1552123"/>
    <lineage>
        <taxon>Bacteria</taxon>
        <taxon>Bacillati</taxon>
        <taxon>Bacillota</taxon>
        <taxon>Bacilli</taxon>
        <taxon>Bacillales</taxon>
        <taxon>Listeriaceae</taxon>
        <taxon>Listeria</taxon>
    </lineage>
</organism>
<reference evidence="18 19" key="2">
    <citation type="submission" date="2020-03" db="EMBL/GenBank/DDBJ databases">
        <title>Soil Listeria distribution.</title>
        <authorList>
            <person name="Liao J."/>
            <person name="Wiedmann M."/>
        </authorList>
    </citation>
    <scope>NUCLEOTIDE SEQUENCE [LARGE SCALE GENOMIC DNA]</scope>
    <source>
        <strain evidence="15 28">FSL L7-0039</strain>
        <strain evidence="14 22">FSL L7-0051</strain>
        <strain evidence="13 30">FSL L7-0054</strain>
        <strain evidence="12 27">FSL L7-0149</strain>
        <strain evidence="10 18">FSL L7-0245</strain>
        <strain evidence="11 21">FSL L7-0259</strain>
        <strain evidence="9 19">FSL L7-0360</strain>
        <strain evidence="8 26">FSL L7-1017</strain>
        <strain evidence="7 29">FSL L7-1299</strain>
        <strain evidence="6 31">FSL L7-1427</strain>
        <strain evidence="5 24">FSL L7-1658</strain>
        <strain evidence="4 32">FSL L7-1681</strain>
        <strain evidence="2 23">FSL L7-1816</strain>
        <strain evidence="3 20">FSL L7-1833</strain>
        <strain evidence="16 25">FSL L7-1850</strain>
    </source>
</reference>
<dbReference type="AlphaFoldDB" id="A0A099W4L3"/>